<keyword evidence="3" id="KW-1185">Reference proteome</keyword>
<dbReference type="Pfam" id="PF14681">
    <property type="entry name" value="UPRTase"/>
    <property type="match status" value="1"/>
</dbReference>
<dbReference type="EMBL" id="CP121682">
    <property type="protein sequence ID" value="WGD40180.1"/>
    <property type="molecule type" value="Genomic_DNA"/>
</dbReference>
<protein>
    <submittedName>
        <fullName evidence="2">Uracil phosphoribosyltransferase</fullName>
    </submittedName>
</protein>
<proteinExistence type="predicted"/>
<evidence type="ECO:0000313" key="2">
    <source>
        <dbReference type="EMBL" id="WGD40180.1"/>
    </source>
</evidence>
<dbReference type="InterPro" id="IPR000836">
    <property type="entry name" value="PRTase_dom"/>
</dbReference>
<dbReference type="Gene3D" id="3.40.50.2020">
    <property type="match status" value="1"/>
</dbReference>
<gene>
    <name evidence="2" type="ORF">PYS65_08575</name>
</gene>
<feature type="domain" description="Phosphoribosyltransferase" evidence="1">
    <location>
        <begin position="18"/>
        <end position="50"/>
    </location>
</feature>
<name>A0ABY8K049_9ACTN</name>
<reference evidence="2 3" key="1">
    <citation type="submission" date="2023-03" db="EMBL/GenBank/DDBJ databases">
        <authorList>
            <person name="Mo P."/>
        </authorList>
    </citation>
    <scope>NUCLEOTIDE SEQUENCE [LARGE SCALE GENOMIC DNA]</scope>
    <source>
        <strain evidence="2 3">HUAS 5</strain>
    </source>
</reference>
<dbReference type="RefSeq" id="WP_279333205.1">
    <property type="nucleotide sequence ID" value="NZ_CP121682.1"/>
</dbReference>
<keyword evidence="2" id="KW-0328">Glycosyltransferase</keyword>
<accession>A0ABY8K049</accession>
<sequence length="57" mass="5943">MTVVNKLVQVAGAIDTAEADMIIGEGAGRLNEHAFMIPGIGDFGDRFFGTTDSGAEK</sequence>
<keyword evidence="2" id="KW-0808">Transferase</keyword>
<organism evidence="2 3">
    <name type="scientific">Streptomyces cathayae</name>
    <dbReference type="NCBI Taxonomy" id="3031124"/>
    <lineage>
        <taxon>Bacteria</taxon>
        <taxon>Bacillati</taxon>
        <taxon>Actinomycetota</taxon>
        <taxon>Actinomycetes</taxon>
        <taxon>Kitasatosporales</taxon>
        <taxon>Streptomycetaceae</taxon>
        <taxon>Streptomyces</taxon>
    </lineage>
</organism>
<dbReference type="InterPro" id="IPR029057">
    <property type="entry name" value="PRTase-like"/>
</dbReference>
<dbReference type="Proteomes" id="UP001216440">
    <property type="component" value="Chromosome"/>
</dbReference>
<evidence type="ECO:0000313" key="3">
    <source>
        <dbReference type="Proteomes" id="UP001216440"/>
    </source>
</evidence>
<evidence type="ECO:0000259" key="1">
    <source>
        <dbReference type="Pfam" id="PF14681"/>
    </source>
</evidence>
<dbReference type="GO" id="GO:0016757">
    <property type="term" value="F:glycosyltransferase activity"/>
    <property type="evidence" value="ECO:0007669"/>
    <property type="project" value="UniProtKB-KW"/>
</dbReference>